<feature type="domain" description="Alginate lyase" evidence="4">
    <location>
        <begin position="116"/>
        <end position="387"/>
    </location>
</feature>
<evidence type="ECO:0000313" key="5">
    <source>
        <dbReference type="EMBL" id="RXK54533.1"/>
    </source>
</evidence>
<keyword evidence="1" id="KW-0732">Signal</keyword>
<keyword evidence="2 5" id="KW-0456">Lyase</keyword>
<reference evidence="5 6" key="1">
    <citation type="submission" date="2019-01" db="EMBL/GenBank/DDBJ databases">
        <title>Lacunisphaera sp. strain TWA-58.</title>
        <authorList>
            <person name="Chen W.-M."/>
        </authorList>
    </citation>
    <scope>NUCLEOTIDE SEQUENCE [LARGE SCALE GENOMIC DNA]</scope>
    <source>
        <strain evidence="5 6">TWA-58</strain>
    </source>
</reference>
<dbReference type="GO" id="GO:0042597">
    <property type="term" value="C:periplasmic space"/>
    <property type="evidence" value="ECO:0007669"/>
    <property type="project" value="InterPro"/>
</dbReference>
<comment type="caution">
    <text evidence="5">The sequence shown here is derived from an EMBL/GenBank/DDBJ whole genome shotgun (WGS) entry which is preliminary data.</text>
</comment>
<organism evidence="5 6">
    <name type="scientific">Oleiharenicola lentus</name>
    <dbReference type="NCBI Taxonomy" id="2508720"/>
    <lineage>
        <taxon>Bacteria</taxon>
        <taxon>Pseudomonadati</taxon>
        <taxon>Verrucomicrobiota</taxon>
        <taxon>Opitutia</taxon>
        <taxon>Opitutales</taxon>
        <taxon>Opitutaceae</taxon>
        <taxon>Oleiharenicola</taxon>
    </lineage>
</organism>
<dbReference type="Proteomes" id="UP000290218">
    <property type="component" value="Unassembled WGS sequence"/>
</dbReference>
<keyword evidence="6" id="KW-1185">Reference proteome</keyword>
<proteinExistence type="predicted"/>
<evidence type="ECO:0000256" key="2">
    <source>
        <dbReference type="ARBA" id="ARBA00023239"/>
    </source>
</evidence>
<dbReference type="InterPro" id="IPR008929">
    <property type="entry name" value="Chondroitin_lyas"/>
</dbReference>
<dbReference type="AlphaFoldDB" id="A0A4Q1C6N4"/>
<evidence type="ECO:0000256" key="1">
    <source>
        <dbReference type="ARBA" id="ARBA00022729"/>
    </source>
</evidence>
<dbReference type="OrthoDB" id="428577at2"/>
<dbReference type="EMBL" id="SDHX01000001">
    <property type="protein sequence ID" value="RXK54533.1"/>
    <property type="molecule type" value="Genomic_DNA"/>
</dbReference>
<evidence type="ECO:0000256" key="3">
    <source>
        <dbReference type="SAM" id="MobiDB-lite"/>
    </source>
</evidence>
<evidence type="ECO:0000259" key="4">
    <source>
        <dbReference type="Pfam" id="PF05426"/>
    </source>
</evidence>
<dbReference type="SUPFAM" id="SSF48230">
    <property type="entry name" value="Chondroitin AC/alginate lyase"/>
    <property type="match status" value="1"/>
</dbReference>
<feature type="region of interest" description="Disordered" evidence="3">
    <location>
        <begin position="1"/>
        <end position="42"/>
    </location>
</feature>
<dbReference type="InterPro" id="IPR008397">
    <property type="entry name" value="Alginate_lyase_dom"/>
</dbReference>
<dbReference type="GO" id="GO:0016829">
    <property type="term" value="F:lyase activity"/>
    <property type="evidence" value="ECO:0007669"/>
    <property type="project" value="UniProtKB-KW"/>
</dbReference>
<name>A0A4Q1C6N4_9BACT</name>
<evidence type="ECO:0000313" key="6">
    <source>
        <dbReference type="Proteomes" id="UP000290218"/>
    </source>
</evidence>
<gene>
    <name evidence="5" type="ORF">ESB00_01130</name>
</gene>
<sequence>MIRSKFAESMSPSDSTPRRFAPPLSRGDSSPRREDPLYQEGCPQGGVCGSGNYLDHGALPAPHRTFGLLLLALVAARLPAAEPWLVTSAELADLAKNAPAALTVPITTVVDGESLPGGDPHDYISYARYYWPDPAKPDGLPFVQRDGEHNRDQVAKGDRSRINTFAHAVTRLAAAWHLHRDEAAARRAGEWLRAWYLDPATRMNPNLDYAQVRLGHKSNRGNPAGVLDTRDFAGVIDALRLLEDSPALSADEHAALRAWFARYLDWLLKAPNAVAERAAKNNHATWYYAHAIPVARYAGRDEVARELSAEARDRIAEHIRPDGSQPEEIRRVDGLGYSRFNLEAYAATARAARGLGFDLWNYTAPNGASLRQALEFLRPYNAAPEKWPTSQKEKLEPGFLDDLLAEAATAKP</sequence>
<protein>
    <submittedName>
        <fullName evidence="5">Alginate lyase</fullName>
    </submittedName>
</protein>
<accession>A0A4Q1C6N4</accession>
<dbReference type="Gene3D" id="1.50.10.100">
    <property type="entry name" value="Chondroitin AC/alginate lyase"/>
    <property type="match status" value="1"/>
</dbReference>
<dbReference type="Pfam" id="PF05426">
    <property type="entry name" value="Alginate_lyase"/>
    <property type="match status" value="1"/>
</dbReference>